<dbReference type="OrthoDB" id="6399678at2"/>
<dbReference type="Pfam" id="PF11748">
    <property type="entry name" value="DUF3306"/>
    <property type="match status" value="1"/>
</dbReference>
<dbReference type="AlphaFoldDB" id="V5FHH9"/>
<feature type="compositionally biased region" description="Basic and acidic residues" evidence="1">
    <location>
        <begin position="204"/>
        <end position="217"/>
    </location>
</feature>
<dbReference type="Proteomes" id="UP000017800">
    <property type="component" value="Unassembled WGS sequence"/>
</dbReference>
<dbReference type="RefSeq" id="WP_023403683.1">
    <property type="nucleotide sequence ID" value="NZ_BAUJ01000018.1"/>
</dbReference>
<evidence type="ECO:0000256" key="1">
    <source>
        <dbReference type="SAM" id="MobiDB-lite"/>
    </source>
</evidence>
<feature type="region of interest" description="Disordered" evidence="1">
    <location>
        <begin position="93"/>
        <end position="115"/>
    </location>
</feature>
<gene>
    <name evidence="2" type="ORF">VHA01S_018_01040</name>
</gene>
<dbReference type="InterPro" id="IPR021735">
    <property type="entry name" value="DUF3306"/>
</dbReference>
<proteinExistence type="predicted"/>
<evidence type="ECO:0008006" key="4">
    <source>
        <dbReference type="Google" id="ProtNLM"/>
    </source>
</evidence>
<evidence type="ECO:0000313" key="3">
    <source>
        <dbReference type="Proteomes" id="UP000017800"/>
    </source>
</evidence>
<sequence length="255" mass="28379">MSRGLFERLLHKHASPVDIEEQQQTSDDIEPAMQVELATDDERPLDSLALDNSATDEIEHFVDPSEVTAPAEQASLETMDTEEAIASEVIASEGIDNELASEDVEDEERKQGNAMSALLASDSAPEIKKRALRSLFFSGQFSEVDELNDYHQDFSQIKPLSSEVASKLRHWTTEKANQLSEDLIEPSTADASNGVLTEDNQPNVDKEPSLSEEREVELTLEDEASSSQLVKEEYQEQDASDEIADNEPMTKQNKH</sequence>
<protein>
    <recommendedName>
        <fullName evidence="4">DUF3306 domain-containing protein</fullName>
    </recommendedName>
</protein>
<feature type="compositionally biased region" description="Acidic residues" evidence="1">
    <location>
        <begin position="235"/>
        <end position="245"/>
    </location>
</feature>
<reference evidence="2 3" key="2">
    <citation type="submission" date="2013-11" db="EMBL/GenBank/DDBJ databases">
        <title>Whole genome shotgun sequence of Vibrio halioticoli NBRC 102217.</title>
        <authorList>
            <person name="Isaki S."/>
            <person name="Kimura A."/>
            <person name="Ohji S."/>
            <person name="Hosoyama A."/>
            <person name="Fujita N."/>
            <person name="Hashimoto M."/>
            <person name="Hosoyama Y."/>
            <person name="Yamazoe A."/>
        </authorList>
    </citation>
    <scope>NUCLEOTIDE SEQUENCE [LARGE SCALE GENOMIC DNA]</scope>
    <source>
        <strain evidence="2 3">NBRC 102217</strain>
    </source>
</reference>
<accession>V5FHH9</accession>
<reference evidence="2 3" key="1">
    <citation type="submission" date="2013-10" db="EMBL/GenBank/DDBJ databases">
        <authorList>
            <person name="Ichikawa N."/>
            <person name="Kimura A."/>
            <person name="Ohji S."/>
            <person name="Hosoyama A."/>
            <person name="Fujita N."/>
        </authorList>
    </citation>
    <scope>NUCLEOTIDE SEQUENCE [LARGE SCALE GENOMIC DNA]</scope>
    <source>
        <strain evidence="2 3">NBRC 102217</strain>
    </source>
</reference>
<evidence type="ECO:0000313" key="2">
    <source>
        <dbReference type="EMBL" id="GAD89316.1"/>
    </source>
</evidence>
<keyword evidence="3" id="KW-1185">Reference proteome</keyword>
<name>V5FHH9_9VIBR</name>
<dbReference type="EMBL" id="BAUJ01000018">
    <property type="protein sequence ID" value="GAD89316.1"/>
    <property type="molecule type" value="Genomic_DNA"/>
</dbReference>
<feature type="compositionally biased region" description="Acidic residues" evidence="1">
    <location>
        <begin position="95"/>
        <end position="106"/>
    </location>
</feature>
<comment type="caution">
    <text evidence="2">The sequence shown here is derived from an EMBL/GenBank/DDBJ whole genome shotgun (WGS) entry which is preliminary data.</text>
</comment>
<feature type="compositionally biased region" description="Polar residues" evidence="1">
    <location>
        <begin position="189"/>
        <end position="203"/>
    </location>
</feature>
<feature type="region of interest" description="Disordered" evidence="1">
    <location>
        <begin position="177"/>
        <end position="255"/>
    </location>
</feature>
<organism evidence="2 3">
    <name type="scientific">Vibrio halioticoli NBRC 102217</name>
    <dbReference type="NCBI Taxonomy" id="1219072"/>
    <lineage>
        <taxon>Bacteria</taxon>
        <taxon>Pseudomonadati</taxon>
        <taxon>Pseudomonadota</taxon>
        <taxon>Gammaproteobacteria</taxon>
        <taxon>Vibrionales</taxon>
        <taxon>Vibrionaceae</taxon>
        <taxon>Vibrio</taxon>
    </lineage>
</organism>